<protein>
    <submittedName>
        <fullName evidence="2">3104_t:CDS:1</fullName>
    </submittedName>
</protein>
<feature type="region of interest" description="Disordered" evidence="1">
    <location>
        <begin position="440"/>
        <end position="494"/>
    </location>
</feature>
<dbReference type="AlphaFoldDB" id="A0A9N9DHR9"/>
<reference evidence="2" key="1">
    <citation type="submission" date="2021-06" db="EMBL/GenBank/DDBJ databases">
        <authorList>
            <person name="Kallberg Y."/>
            <person name="Tangrot J."/>
            <person name="Rosling A."/>
        </authorList>
    </citation>
    <scope>NUCLEOTIDE SEQUENCE</scope>
    <source>
        <strain evidence="2">MT106</strain>
    </source>
</reference>
<keyword evidence="3" id="KW-1185">Reference proteome</keyword>
<evidence type="ECO:0000313" key="3">
    <source>
        <dbReference type="Proteomes" id="UP000789831"/>
    </source>
</evidence>
<proteinExistence type="predicted"/>
<comment type="caution">
    <text evidence="2">The sequence shown here is derived from an EMBL/GenBank/DDBJ whole genome shotgun (WGS) entry which is preliminary data.</text>
</comment>
<feature type="compositionally biased region" description="Basic and acidic residues" evidence="1">
    <location>
        <begin position="485"/>
        <end position="494"/>
    </location>
</feature>
<feature type="compositionally biased region" description="Polar residues" evidence="1">
    <location>
        <begin position="452"/>
        <end position="464"/>
    </location>
</feature>
<evidence type="ECO:0000313" key="2">
    <source>
        <dbReference type="EMBL" id="CAG8635890.1"/>
    </source>
</evidence>
<feature type="compositionally biased region" description="Acidic residues" evidence="1">
    <location>
        <begin position="465"/>
        <end position="479"/>
    </location>
</feature>
<gene>
    <name evidence="2" type="ORF">AGERDE_LOCUS10743</name>
</gene>
<accession>A0A9N9DHR9</accession>
<evidence type="ECO:0000256" key="1">
    <source>
        <dbReference type="SAM" id="MobiDB-lite"/>
    </source>
</evidence>
<organism evidence="2 3">
    <name type="scientific">Ambispora gerdemannii</name>
    <dbReference type="NCBI Taxonomy" id="144530"/>
    <lineage>
        <taxon>Eukaryota</taxon>
        <taxon>Fungi</taxon>
        <taxon>Fungi incertae sedis</taxon>
        <taxon>Mucoromycota</taxon>
        <taxon>Glomeromycotina</taxon>
        <taxon>Glomeromycetes</taxon>
        <taxon>Archaeosporales</taxon>
        <taxon>Ambisporaceae</taxon>
        <taxon>Ambispora</taxon>
    </lineage>
</organism>
<sequence length="494" mass="58072">MPKPIKEQGIELDYENRSCELRLYPNGWFYEIASGEKKTRSLSVRLTHLYTLLNLLKTSLLQQNYSRAIRILEILAGVSELSEITFWQNYSNDPLFLGYFGILAYGMWEQEAIRLNLVKKIRRHHYSIEDSQSQSTIFAYWFVVNDKEDGSIDDDRTRLEKYYQSAAKNLKTSLFIEFSNDIFLVYYVRLQTSMNHVDGALAMTMRYISENPDILKAQWVNAGKTFHRMDPSTPEQLVLRPLCEYYEKIIEKIKIENIREEEKIEILIDAHQNIAELMLQRIEYGDDRLSTILEVLKRMILLENLSPTAPSRLFSPNTKRDTWIGEFLQYPSTKHINTELRRHLYNALALYSGFKLPGCRSNFPRWLNSWKAKVVSGQDPDYINEKDDNYVKKRKRKPMYYRPTPWEIRWRSEMLQLKKTIYNDKRELARDKNVSDEFAPNELFHGAGGESGNSSRLQTATTLSYEEEMPLDDSFDDEILSSNNRIDKGKQKAC</sequence>
<dbReference type="EMBL" id="CAJVPL010003620">
    <property type="protein sequence ID" value="CAG8635890.1"/>
    <property type="molecule type" value="Genomic_DNA"/>
</dbReference>
<dbReference type="OrthoDB" id="2159786at2759"/>
<name>A0A9N9DHR9_9GLOM</name>
<dbReference type="Proteomes" id="UP000789831">
    <property type="component" value="Unassembled WGS sequence"/>
</dbReference>